<keyword evidence="1" id="KW-0472">Membrane</keyword>
<feature type="transmembrane region" description="Helical" evidence="1">
    <location>
        <begin position="15"/>
        <end position="41"/>
    </location>
</feature>
<sequence length="55" mass="6331">MYTIFIMGVFLWMTYGYIVSDIPVMLANAITLLLASIIWIIKIKHTLKKPALCKE</sequence>
<organism evidence="2 3">
    <name type="scientific">Vibrio ishigakensis</name>
    <dbReference type="NCBI Taxonomy" id="1481914"/>
    <lineage>
        <taxon>Bacteria</taxon>
        <taxon>Pseudomonadati</taxon>
        <taxon>Pseudomonadota</taxon>
        <taxon>Gammaproteobacteria</taxon>
        <taxon>Vibrionales</taxon>
        <taxon>Vibrionaceae</taxon>
        <taxon>Vibrio</taxon>
    </lineage>
</organism>
<reference evidence="2 3" key="1">
    <citation type="submission" date="2015-01" db="EMBL/GenBank/DDBJ databases">
        <title>Vibrio sp. C94 JCM 19241 whole genome shotgun sequence.</title>
        <authorList>
            <person name="Sawabe T."/>
            <person name="Meirelles P."/>
            <person name="Feng G."/>
            <person name="Sayaka M."/>
            <person name="Hattori M."/>
            <person name="Ohkuma M."/>
        </authorList>
    </citation>
    <scope>NUCLEOTIDE SEQUENCE [LARGE SCALE GENOMIC DNA]</scope>
    <source>
        <strain evidence="3">JCM 19241</strain>
    </source>
</reference>
<comment type="caution">
    <text evidence="2">The sequence shown here is derived from an EMBL/GenBank/DDBJ whole genome shotgun (WGS) entry which is preliminary data.</text>
</comment>
<accession>A0A0B8QKE1</accession>
<keyword evidence="1" id="KW-1133">Transmembrane helix</keyword>
<dbReference type="Proteomes" id="UP000031666">
    <property type="component" value="Unassembled WGS sequence"/>
</dbReference>
<protein>
    <recommendedName>
        <fullName evidence="4">MtN3 and saliva related transmembrane protein</fullName>
    </recommendedName>
</protein>
<evidence type="ECO:0000313" key="3">
    <source>
        <dbReference type="Proteomes" id="UP000031666"/>
    </source>
</evidence>
<evidence type="ECO:0000313" key="2">
    <source>
        <dbReference type="EMBL" id="GAM74954.1"/>
    </source>
</evidence>
<reference evidence="2 3" key="2">
    <citation type="submission" date="2015-01" db="EMBL/GenBank/DDBJ databases">
        <authorList>
            <consortium name="NBRP consortium"/>
            <person name="Sawabe T."/>
            <person name="Meirelles P."/>
            <person name="Feng G."/>
            <person name="Sayaka M."/>
            <person name="Hattori M."/>
            <person name="Ohkuma M."/>
        </authorList>
    </citation>
    <scope>NUCLEOTIDE SEQUENCE [LARGE SCALE GENOMIC DNA]</scope>
    <source>
        <strain evidence="3">JCM 19241</strain>
    </source>
</reference>
<name>A0A0B8QKE1_9VIBR</name>
<evidence type="ECO:0008006" key="4">
    <source>
        <dbReference type="Google" id="ProtNLM"/>
    </source>
</evidence>
<dbReference type="EMBL" id="BBSC01000003">
    <property type="protein sequence ID" value="GAM74954.1"/>
    <property type="molecule type" value="Genomic_DNA"/>
</dbReference>
<keyword evidence="1" id="KW-0812">Transmembrane</keyword>
<dbReference type="AlphaFoldDB" id="A0A0B8QKE1"/>
<proteinExistence type="predicted"/>
<gene>
    <name evidence="2" type="ORF">JCM19241_1297</name>
</gene>
<evidence type="ECO:0000256" key="1">
    <source>
        <dbReference type="SAM" id="Phobius"/>
    </source>
</evidence>
<dbReference type="STRING" id="1481914.JCM19241_1297"/>
<dbReference type="Gene3D" id="1.20.1280.290">
    <property type="match status" value="1"/>
</dbReference>